<dbReference type="Proteomes" id="UP001268864">
    <property type="component" value="Unassembled WGS sequence"/>
</dbReference>
<gene>
    <name evidence="2" type="ORF">NDI86_00840</name>
</gene>
<name>A0ABU2FIT7_9EURY</name>
<reference evidence="2 3" key="1">
    <citation type="submission" date="2022-06" db="EMBL/GenBank/DDBJ databases">
        <title>Halomicroarcula sp. a new haloarchaeum isolate from saline soil.</title>
        <authorList>
            <person name="Strakova D."/>
            <person name="Galisteo C."/>
            <person name="Sanchez-Porro C."/>
            <person name="Ventosa A."/>
        </authorList>
    </citation>
    <scope>NUCLEOTIDE SEQUENCE [LARGE SCALE GENOMIC DNA]</scope>
    <source>
        <strain evidence="2 3">S3CR25-11</strain>
    </source>
</reference>
<feature type="compositionally biased region" description="Basic and acidic residues" evidence="1">
    <location>
        <begin position="48"/>
        <end position="62"/>
    </location>
</feature>
<dbReference type="RefSeq" id="WP_310898494.1">
    <property type="nucleotide sequence ID" value="NZ_JAMQOS010000001.1"/>
</dbReference>
<evidence type="ECO:0000313" key="3">
    <source>
        <dbReference type="Proteomes" id="UP001268864"/>
    </source>
</evidence>
<evidence type="ECO:0008006" key="4">
    <source>
        <dbReference type="Google" id="ProtNLM"/>
    </source>
</evidence>
<sequence length="72" mass="8078">MTDDAFTYTVKLKRGDDTQKCKVTAPDIGTLTERVDAVREKLGDWAGDYREIQPDDESRLADDQSELGEVQA</sequence>
<protein>
    <recommendedName>
        <fullName evidence="4">DUF2997 domain-containing protein</fullName>
    </recommendedName>
</protein>
<comment type="caution">
    <text evidence="2">The sequence shown here is derived from an EMBL/GenBank/DDBJ whole genome shotgun (WGS) entry which is preliminary data.</text>
</comment>
<evidence type="ECO:0000256" key="1">
    <source>
        <dbReference type="SAM" id="MobiDB-lite"/>
    </source>
</evidence>
<feature type="region of interest" description="Disordered" evidence="1">
    <location>
        <begin position="48"/>
        <end position="72"/>
    </location>
</feature>
<accession>A0ABU2FIT7</accession>
<proteinExistence type="predicted"/>
<keyword evidence="3" id="KW-1185">Reference proteome</keyword>
<organism evidence="2 3">
    <name type="scientific">Haloarcula onubensis</name>
    <dbReference type="NCBI Taxonomy" id="2950539"/>
    <lineage>
        <taxon>Archaea</taxon>
        <taxon>Methanobacteriati</taxon>
        <taxon>Methanobacteriota</taxon>
        <taxon>Stenosarchaea group</taxon>
        <taxon>Halobacteria</taxon>
        <taxon>Halobacteriales</taxon>
        <taxon>Haloarculaceae</taxon>
        <taxon>Haloarcula</taxon>
    </lineage>
</organism>
<dbReference type="EMBL" id="JAMQOS010000001">
    <property type="protein sequence ID" value="MDS0280647.1"/>
    <property type="molecule type" value="Genomic_DNA"/>
</dbReference>
<evidence type="ECO:0000313" key="2">
    <source>
        <dbReference type="EMBL" id="MDS0280647.1"/>
    </source>
</evidence>